<dbReference type="GO" id="GO:0016020">
    <property type="term" value="C:membrane"/>
    <property type="evidence" value="ECO:0007669"/>
    <property type="project" value="TreeGrafter"/>
</dbReference>
<dbReference type="RefSeq" id="WP_133840713.1">
    <property type="nucleotide sequence ID" value="NZ_FXXP01000001.1"/>
</dbReference>
<keyword evidence="1 3" id="KW-0378">Hydrolase</keyword>
<dbReference type="InterPro" id="IPR029058">
    <property type="entry name" value="AB_hydrolase_fold"/>
</dbReference>
<dbReference type="EC" id="3.7.1.8" evidence="3"/>
<dbReference type="PRINTS" id="PR00412">
    <property type="entry name" value="EPOXHYDRLASE"/>
</dbReference>
<dbReference type="Pfam" id="PF00561">
    <property type="entry name" value="Abhydrolase_1"/>
    <property type="match status" value="1"/>
</dbReference>
<evidence type="ECO:0000313" key="3">
    <source>
        <dbReference type="EMBL" id="SMX26594.1"/>
    </source>
</evidence>
<dbReference type="InterPro" id="IPR050266">
    <property type="entry name" value="AB_hydrolase_sf"/>
</dbReference>
<keyword evidence="4" id="KW-1185">Reference proteome</keyword>
<dbReference type="PANTHER" id="PTHR43798:SF31">
    <property type="entry name" value="AB HYDROLASE SUPERFAMILY PROTEIN YCLE"/>
    <property type="match status" value="1"/>
</dbReference>
<dbReference type="EMBL" id="FXXP01000001">
    <property type="protein sequence ID" value="SMX26594.1"/>
    <property type="molecule type" value="Genomic_DNA"/>
</dbReference>
<organism evidence="3 4">
    <name type="scientific">Pelagimonas phthalicica</name>
    <dbReference type="NCBI Taxonomy" id="1037362"/>
    <lineage>
        <taxon>Bacteria</taxon>
        <taxon>Pseudomonadati</taxon>
        <taxon>Pseudomonadota</taxon>
        <taxon>Alphaproteobacteria</taxon>
        <taxon>Rhodobacterales</taxon>
        <taxon>Roseobacteraceae</taxon>
        <taxon>Pelagimonas</taxon>
    </lineage>
</organism>
<sequence>MTFLDHVPEAATLSDGTVLHYVREGTGPTVIFIHGAMGDWRSWAPQWDSFRDRFDCVAYSRRYSHPNPNPLVSRDHSALVDAEDLKGLMDTLSIDKAILVGSSYGGFTALAMAAKYPDRVSGLVSVEAPMMRYAFMTEDGGEIARAFLANADDPARAAFEQGDDEMGVRILTAGIVGVAPEEVPAHVMERRMLNARAARSLSLSRDEFPLIPPEVLGAMKMPILLVSGKETAPVHRVIFDKVTASMPQARKRLVESSGHSVAQAKPDVFNADVLRFLHDHGLTTISDQMKV</sequence>
<evidence type="ECO:0000259" key="2">
    <source>
        <dbReference type="Pfam" id="PF00561"/>
    </source>
</evidence>
<proteinExistence type="predicted"/>
<dbReference type="OrthoDB" id="9804723at2"/>
<feature type="domain" description="AB hydrolase-1" evidence="2">
    <location>
        <begin position="28"/>
        <end position="261"/>
    </location>
</feature>
<dbReference type="InterPro" id="IPR000639">
    <property type="entry name" value="Epox_hydrolase-like"/>
</dbReference>
<name>A0A238J8N9_9RHOB</name>
<accession>A0A238J8N9</accession>
<evidence type="ECO:0000256" key="1">
    <source>
        <dbReference type="ARBA" id="ARBA00022801"/>
    </source>
</evidence>
<dbReference type="AlphaFoldDB" id="A0A238J8N9"/>
<dbReference type="PRINTS" id="PR00111">
    <property type="entry name" value="ABHYDROLASE"/>
</dbReference>
<dbReference type="SUPFAM" id="SSF53474">
    <property type="entry name" value="alpha/beta-Hydrolases"/>
    <property type="match status" value="1"/>
</dbReference>
<evidence type="ECO:0000313" key="4">
    <source>
        <dbReference type="Proteomes" id="UP000225972"/>
    </source>
</evidence>
<dbReference type="PANTHER" id="PTHR43798">
    <property type="entry name" value="MONOACYLGLYCEROL LIPASE"/>
    <property type="match status" value="1"/>
</dbReference>
<dbReference type="InterPro" id="IPR000073">
    <property type="entry name" value="AB_hydrolase_1"/>
</dbReference>
<protein>
    <submittedName>
        <fullName evidence="3">2-hydroxy-6-oxo-6-phenylhexa-2,4-dienoate hydrolase</fullName>
        <ecNumber evidence="3">3.7.1.8</ecNumber>
    </submittedName>
</protein>
<dbReference type="Gene3D" id="3.40.50.1820">
    <property type="entry name" value="alpha/beta hydrolase"/>
    <property type="match status" value="1"/>
</dbReference>
<dbReference type="GO" id="GO:0016787">
    <property type="term" value="F:hydrolase activity"/>
    <property type="evidence" value="ECO:0007669"/>
    <property type="project" value="UniProtKB-KW"/>
</dbReference>
<reference evidence="4" key="1">
    <citation type="submission" date="2017-05" db="EMBL/GenBank/DDBJ databases">
        <authorList>
            <person name="Rodrigo-Torres L."/>
            <person name="Arahal R. D."/>
            <person name="Lucena T."/>
        </authorList>
    </citation>
    <scope>NUCLEOTIDE SEQUENCE [LARGE SCALE GENOMIC DNA]</scope>
    <source>
        <strain evidence="4">CECT 8649</strain>
    </source>
</reference>
<gene>
    <name evidence="3" type="primary">bphD</name>
    <name evidence="3" type="ORF">TRP8649_00678</name>
</gene>
<dbReference type="Proteomes" id="UP000225972">
    <property type="component" value="Unassembled WGS sequence"/>
</dbReference>